<dbReference type="PANTHER" id="PTHR33116">
    <property type="entry name" value="REVERSE TRANSCRIPTASE ZINC-BINDING DOMAIN-CONTAINING PROTEIN-RELATED-RELATED"/>
    <property type="match status" value="1"/>
</dbReference>
<organism evidence="2 3">
    <name type="scientific">Malus baccata</name>
    <name type="common">Siberian crab apple</name>
    <name type="synonym">Pyrus baccata</name>
    <dbReference type="NCBI Taxonomy" id="106549"/>
    <lineage>
        <taxon>Eukaryota</taxon>
        <taxon>Viridiplantae</taxon>
        <taxon>Streptophyta</taxon>
        <taxon>Embryophyta</taxon>
        <taxon>Tracheophyta</taxon>
        <taxon>Spermatophyta</taxon>
        <taxon>Magnoliopsida</taxon>
        <taxon>eudicotyledons</taxon>
        <taxon>Gunneridae</taxon>
        <taxon>Pentapetalae</taxon>
        <taxon>rosids</taxon>
        <taxon>fabids</taxon>
        <taxon>Rosales</taxon>
        <taxon>Rosaceae</taxon>
        <taxon>Amygdaloideae</taxon>
        <taxon>Maleae</taxon>
        <taxon>Malus</taxon>
    </lineage>
</organism>
<evidence type="ECO:0000313" key="3">
    <source>
        <dbReference type="Proteomes" id="UP000315295"/>
    </source>
</evidence>
<sequence>MEKAQENHLIKGLCIGQERVEISHLQFADDTIFFLAEDEEVWNNLLEVLNLFCTILGLKINKAKCSLAGINSDCEKLIRMADYWGCEVGSWPIKYLGLPLGDRPRALMFWDPAVEKMEKKTSKLEEGLLIQMR</sequence>
<dbReference type="InterPro" id="IPR000477">
    <property type="entry name" value="RT_dom"/>
</dbReference>
<comment type="caution">
    <text evidence="2">The sequence shown here is derived from an EMBL/GenBank/DDBJ whole genome shotgun (WGS) entry which is preliminary data.</text>
</comment>
<dbReference type="PANTHER" id="PTHR33116:SF78">
    <property type="entry name" value="OS12G0587133 PROTEIN"/>
    <property type="match status" value="1"/>
</dbReference>
<name>A0A540LB60_MALBA</name>
<dbReference type="Proteomes" id="UP000315295">
    <property type="component" value="Unassembled WGS sequence"/>
</dbReference>
<gene>
    <name evidence="2" type="ORF">C1H46_030735</name>
</gene>
<evidence type="ECO:0000259" key="1">
    <source>
        <dbReference type="Pfam" id="PF00078"/>
    </source>
</evidence>
<accession>A0A540LB60</accession>
<dbReference type="AlphaFoldDB" id="A0A540LB60"/>
<keyword evidence="3" id="KW-1185">Reference proteome</keyword>
<proteinExistence type="predicted"/>
<evidence type="ECO:0000313" key="2">
    <source>
        <dbReference type="EMBL" id="TQD83705.1"/>
    </source>
</evidence>
<reference evidence="2 3" key="1">
    <citation type="journal article" date="2019" name="G3 (Bethesda)">
        <title>Sequencing of a Wild Apple (Malus baccata) Genome Unravels the Differences Between Cultivated and Wild Apple Species Regarding Disease Resistance and Cold Tolerance.</title>
        <authorList>
            <person name="Chen X."/>
        </authorList>
    </citation>
    <scope>NUCLEOTIDE SEQUENCE [LARGE SCALE GENOMIC DNA]</scope>
    <source>
        <strain evidence="3">cv. Shandingzi</strain>
        <tissue evidence="2">Leaves</tissue>
    </source>
</reference>
<dbReference type="Pfam" id="PF00078">
    <property type="entry name" value="RVT_1"/>
    <property type="match status" value="1"/>
</dbReference>
<protein>
    <recommendedName>
        <fullName evidence="1">Reverse transcriptase domain-containing protein</fullName>
    </recommendedName>
</protein>
<dbReference type="EMBL" id="VIEB01000668">
    <property type="protein sequence ID" value="TQD83705.1"/>
    <property type="molecule type" value="Genomic_DNA"/>
</dbReference>
<feature type="domain" description="Reverse transcriptase" evidence="1">
    <location>
        <begin position="18"/>
        <end position="99"/>
    </location>
</feature>